<accession>A0A074SUE8</accession>
<name>A0A074SUE8_9AGAM</name>
<dbReference type="EMBL" id="AZST01000056">
    <property type="protein sequence ID" value="KEP53547.1"/>
    <property type="molecule type" value="Genomic_DNA"/>
</dbReference>
<gene>
    <name evidence="1" type="ORF">V565_029220</name>
</gene>
<dbReference type="Proteomes" id="UP000027456">
    <property type="component" value="Unassembled WGS sequence"/>
</dbReference>
<sequence>MECGNTAPDLSGPGNLKRESWVSKTRTLDPVLPGTCAIDPFVCHYSITVCDGVRDQRSVILTDQANEQGEQRLVTNDDTQGLGRTTQPITGVSFWNNTGSYET</sequence>
<dbReference type="HOGENOM" id="CLU_2265247_0_0_1"/>
<reference evidence="1 2" key="1">
    <citation type="submission" date="2013-12" db="EMBL/GenBank/DDBJ databases">
        <authorList>
            <person name="Cubeta M."/>
            <person name="Pakala S."/>
            <person name="Fedorova N."/>
            <person name="Thomas E."/>
            <person name="Dean R."/>
            <person name="Jabaji S."/>
            <person name="Neate S."/>
            <person name="Toda T."/>
            <person name="Tavantzis S."/>
            <person name="Vilgalys R."/>
            <person name="Bharathan N."/>
            <person name="Pakala S."/>
            <person name="Losada L.S."/>
            <person name="Zafar N."/>
            <person name="Nierman W."/>
        </authorList>
    </citation>
    <scope>NUCLEOTIDE SEQUENCE [LARGE SCALE GENOMIC DNA]</scope>
    <source>
        <strain evidence="1 2">123E</strain>
    </source>
</reference>
<proteinExistence type="predicted"/>
<evidence type="ECO:0000313" key="1">
    <source>
        <dbReference type="EMBL" id="KEP53547.1"/>
    </source>
</evidence>
<dbReference type="AlphaFoldDB" id="A0A074SUE8"/>
<protein>
    <submittedName>
        <fullName evidence="1">Uncharacterized protein</fullName>
    </submittedName>
</protein>
<organism evidence="1 2">
    <name type="scientific">Rhizoctonia solani 123E</name>
    <dbReference type="NCBI Taxonomy" id="1423351"/>
    <lineage>
        <taxon>Eukaryota</taxon>
        <taxon>Fungi</taxon>
        <taxon>Dikarya</taxon>
        <taxon>Basidiomycota</taxon>
        <taxon>Agaricomycotina</taxon>
        <taxon>Agaricomycetes</taxon>
        <taxon>Cantharellales</taxon>
        <taxon>Ceratobasidiaceae</taxon>
        <taxon>Rhizoctonia</taxon>
    </lineage>
</organism>
<keyword evidence="2" id="KW-1185">Reference proteome</keyword>
<evidence type="ECO:0000313" key="2">
    <source>
        <dbReference type="Proteomes" id="UP000027456"/>
    </source>
</evidence>
<comment type="caution">
    <text evidence="1">The sequence shown here is derived from an EMBL/GenBank/DDBJ whole genome shotgun (WGS) entry which is preliminary data.</text>
</comment>